<dbReference type="SUPFAM" id="SSF50346">
    <property type="entry name" value="PRC-barrel domain"/>
    <property type="match status" value="1"/>
</dbReference>
<dbReference type="KEGG" id="cep:Cri9333_1146"/>
<evidence type="ECO:0000313" key="4">
    <source>
        <dbReference type="EMBL" id="AFZ12052.1"/>
    </source>
</evidence>
<proteinExistence type="predicted"/>
<dbReference type="NCBIfam" id="TIGR02271">
    <property type="entry name" value="YsnF/AvaK domain"/>
    <property type="match status" value="1"/>
</dbReference>
<feature type="domain" description="PRC-barrel" evidence="2">
    <location>
        <begin position="17"/>
        <end position="89"/>
    </location>
</feature>
<dbReference type="Pfam" id="PF09557">
    <property type="entry name" value="DUF2382"/>
    <property type="match status" value="1"/>
</dbReference>
<dbReference type="STRING" id="1173022.Cri9333_1146"/>
<dbReference type="GO" id="GO:0030077">
    <property type="term" value="C:plasma membrane light-harvesting complex"/>
    <property type="evidence" value="ECO:0007669"/>
    <property type="project" value="InterPro"/>
</dbReference>
<name>K9VX34_9CYAN</name>
<dbReference type="InterPro" id="IPR027275">
    <property type="entry name" value="PRC-brl_dom"/>
</dbReference>
<dbReference type="InterPro" id="IPR011033">
    <property type="entry name" value="PRC_barrel-like_sf"/>
</dbReference>
<dbReference type="RefSeq" id="WP_015202174.1">
    <property type="nucleotide sequence ID" value="NC_019753.1"/>
</dbReference>
<dbReference type="HOGENOM" id="CLU_079871_0_0_3"/>
<dbReference type="PANTHER" id="PTHR38463">
    <property type="entry name" value="STRESS RESPONSE PROTEIN YSNF"/>
    <property type="match status" value="1"/>
</dbReference>
<evidence type="ECO:0008006" key="6">
    <source>
        <dbReference type="Google" id="ProtNLM"/>
    </source>
</evidence>
<accession>K9VX34</accession>
<sequence length="301" mass="33551">MVLYKLEELDDNYQATFDGDDVKGMDVYADVDEEKVGSVKNILVDESGNFRYLVIDTGGWIFGKQVLLPIGRARIDDNNRRIYATGLTKEQAKALPEFTDDLKIDHDYEESVRGVYRPQGVETSANLDASAPIDTAPLTMPSAAAPVVGANYNQAGSYNYDRDQDLYGMNDQNHKTLKLYQERLVANKTRAKAGEVTIGKHVETQTAQVAVPIEKERVVIERTSPSDAGRVVSPGEAKFNDGEVARVDVYTETPDVRKEAFVREEVRVSKEVTQETATAEGQVRREELDLNTGDNLNVDRR</sequence>
<keyword evidence="5" id="KW-1185">Reference proteome</keyword>
<evidence type="ECO:0000259" key="2">
    <source>
        <dbReference type="Pfam" id="PF05239"/>
    </source>
</evidence>
<evidence type="ECO:0000313" key="5">
    <source>
        <dbReference type="Proteomes" id="UP000010472"/>
    </source>
</evidence>
<dbReference type="PANTHER" id="PTHR38463:SF1">
    <property type="entry name" value="STRESS RESPONSE PROTEIN YSNF"/>
    <property type="match status" value="1"/>
</dbReference>
<dbReference type="eggNOG" id="COG3861">
    <property type="taxonomic scope" value="Bacteria"/>
</dbReference>
<reference evidence="4 5" key="1">
    <citation type="submission" date="2012-06" db="EMBL/GenBank/DDBJ databases">
        <title>Finished chromosome of genome of Crinalium epipsammum PCC 9333.</title>
        <authorList>
            <consortium name="US DOE Joint Genome Institute"/>
            <person name="Gugger M."/>
            <person name="Coursin T."/>
            <person name="Rippka R."/>
            <person name="Tandeau De Marsac N."/>
            <person name="Huntemann M."/>
            <person name="Wei C.-L."/>
            <person name="Han J."/>
            <person name="Detter J.C."/>
            <person name="Han C."/>
            <person name="Tapia R."/>
            <person name="Davenport K."/>
            <person name="Daligault H."/>
            <person name="Erkkila T."/>
            <person name="Gu W."/>
            <person name="Munk A.C.C."/>
            <person name="Teshima H."/>
            <person name="Xu Y."/>
            <person name="Chain P."/>
            <person name="Chen A."/>
            <person name="Krypides N."/>
            <person name="Mavromatis K."/>
            <person name="Markowitz V."/>
            <person name="Szeto E."/>
            <person name="Ivanova N."/>
            <person name="Mikhailova N."/>
            <person name="Ovchinnikova G."/>
            <person name="Pagani I."/>
            <person name="Pati A."/>
            <person name="Goodwin L."/>
            <person name="Peters L."/>
            <person name="Pitluck S."/>
            <person name="Woyke T."/>
            <person name="Kerfeld C."/>
        </authorList>
    </citation>
    <scope>NUCLEOTIDE SEQUENCE [LARGE SCALE GENOMIC DNA]</scope>
    <source>
        <strain evidence="4 5">PCC 9333</strain>
    </source>
</reference>
<feature type="domain" description="DUF2382" evidence="3">
    <location>
        <begin position="177"/>
        <end position="289"/>
    </location>
</feature>
<evidence type="ECO:0000256" key="1">
    <source>
        <dbReference type="SAM" id="MobiDB-lite"/>
    </source>
</evidence>
<dbReference type="EMBL" id="CP003620">
    <property type="protein sequence ID" value="AFZ12052.1"/>
    <property type="molecule type" value="Genomic_DNA"/>
</dbReference>
<evidence type="ECO:0000259" key="3">
    <source>
        <dbReference type="Pfam" id="PF09557"/>
    </source>
</evidence>
<dbReference type="Proteomes" id="UP000010472">
    <property type="component" value="Chromosome"/>
</dbReference>
<protein>
    <recommendedName>
        <fullName evidence="6">PRC-barrel domain protein</fullName>
    </recommendedName>
</protein>
<organism evidence="4 5">
    <name type="scientific">Crinalium epipsammum PCC 9333</name>
    <dbReference type="NCBI Taxonomy" id="1173022"/>
    <lineage>
        <taxon>Bacteria</taxon>
        <taxon>Bacillati</taxon>
        <taxon>Cyanobacteriota</taxon>
        <taxon>Cyanophyceae</taxon>
        <taxon>Gomontiellales</taxon>
        <taxon>Gomontiellaceae</taxon>
        <taxon>Crinalium</taxon>
    </lineage>
</organism>
<dbReference type="InterPro" id="IPR014747">
    <property type="entry name" value="Bac_photo_RC_H_C"/>
</dbReference>
<dbReference type="Gene3D" id="3.90.50.10">
    <property type="entry name" value="Photosynthetic Reaction Center, subunit H, domain 2"/>
    <property type="match status" value="1"/>
</dbReference>
<dbReference type="OrthoDB" id="510842at2"/>
<dbReference type="InterPro" id="IPR052967">
    <property type="entry name" value="Stress_Response_Assoc"/>
</dbReference>
<dbReference type="PATRIC" id="fig|1173022.3.peg.1241"/>
<dbReference type="Pfam" id="PF05239">
    <property type="entry name" value="PRC"/>
    <property type="match status" value="1"/>
</dbReference>
<dbReference type="AlphaFoldDB" id="K9VX34"/>
<dbReference type="GO" id="GO:0019684">
    <property type="term" value="P:photosynthesis, light reaction"/>
    <property type="evidence" value="ECO:0007669"/>
    <property type="project" value="InterPro"/>
</dbReference>
<dbReference type="InterPro" id="IPR019060">
    <property type="entry name" value="DUF2382"/>
</dbReference>
<gene>
    <name evidence="4" type="ORF">Cri9333_1146</name>
</gene>
<feature type="region of interest" description="Disordered" evidence="1">
    <location>
        <begin position="270"/>
        <end position="301"/>
    </location>
</feature>